<feature type="coiled-coil region" evidence="1">
    <location>
        <begin position="152"/>
        <end position="211"/>
    </location>
</feature>
<dbReference type="OrthoDB" id="6057646at2"/>
<dbReference type="EMBL" id="CP043028">
    <property type="protein sequence ID" value="QFJ56149.1"/>
    <property type="molecule type" value="Genomic_DNA"/>
</dbReference>
<dbReference type="KEGG" id="pxv:FXF36_15300"/>
<keyword evidence="1" id="KW-0175">Coiled coil</keyword>
<proteinExistence type="predicted"/>
<dbReference type="AlphaFoldDB" id="A0A5P6VVM7"/>
<evidence type="ECO:0000313" key="3">
    <source>
        <dbReference type="Proteomes" id="UP000327030"/>
    </source>
</evidence>
<name>A0A5P6VVM7_PSEXY</name>
<reference evidence="3" key="1">
    <citation type="submission" date="2019-08" db="EMBL/GenBank/DDBJ databases">
        <title>Complete Genome Sequence of the Polysaccharide-Degrading Rumen Bacterium Pseudobutyrivibrio xylanivorans MA3014.</title>
        <authorList>
            <person name="Palevich N."/>
            <person name="Maclean P.H."/>
            <person name="Kelly W.J."/>
            <person name="Leahy S.C."/>
            <person name="Rakonjac J."/>
            <person name="Attwood G.T."/>
        </authorList>
    </citation>
    <scope>NUCLEOTIDE SEQUENCE [LARGE SCALE GENOMIC DNA]</scope>
    <source>
        <strain evidence="3">MA3014</strain>
    </source>
</reference>
<dbReference type="Proteomes" id="UP000327030">
    <property type="component" value="Chromosome 1"/>
</dbReference>
<evidence type="ECO:0000256" key="1">
    <source>
        <dbReference type="SAM" id="Coils"/>
    </source>
</evidence>
<evidence type="ECO:0000313" key="2">
    <source>
        <dbReference type="EMBL" id="QFJ56149.1"/>
    </source>
</evidence>
<sequence length="224" mass="25597">MADDNNMRVSVEPYILNKRNSDILVDLINGRRKYELPIIYVSKTRQNRTPIDVGRLSYVLKGVAHVIVQGDVSINHLLNKKCAHRNETYGSIGVYYPSQKLGHKRCKYVEGGHPEILMDKIVDYVMQYSNLQMVDSILTWQGVKNSMLNDIIERTNEQYNIAISDKTKAQNEVEIVYSEFGNEIDELTARIKELTNRNLLLEEENARLSAKVTEKKGESSAFSG</sequence>
<protein>
    <submittedName>
        <fullName evidence="2">Uncharacterized protein</fullName>
    </submittedName>
</protein>
<accession>A0A5P6VVM7</accession>
<dbReference type="RefSeq" id="WP_151625589.1">
    <property type="nucleotide sequence ID" value="NZ_CP043028.1"/>
</dbReference>
<gene>
    <name evidence="2" type="ORF">FXF36_15300</name>
</gene>
<organism evidence="2 3">
    <name type="scientific">Pseudobutyrivibrio xylanivorans</name>
    <dbReference type="NCBI Taxonomy" id="185007"/>
    <lineage>
        <taxon>Bacteria</taxon>
        <taxon>Bacillati</taxon>
        <taxon>Bacillota</taxon>
        <taxon>Clostridia</taxon>
        <taxon>Lachnospirales</taxon>
        <taxon>Lachnospiraceae</taxon>
        <taxon>Pseudobutyrivibrio</taxon>
    </lineage>
</organism>